<keyword evidence="5 10" id="KW-0698">rRNA processing</keyword>
<keyword evidence="4 10" id="KW-0690">Ribosome biogenesis</keyword>
<evidence type="ECO:0000256" key="1">
    <source>
        <dbReference type="ARBA" id="ARBA00004604"/>
    </source>
</evidence>
<evidence type="ECO:0000256" key="2">
    <source>
        <dbReference type="ARBA" id="ARBA00009418"/>
    </source>
</evidence>
<proteinExistence type="inferred from homology"/>
<name>A0A6A6BPL4_9PEZI</name>
<dbReference type="Proteomes" id="UP000799438">
    <property type="component" value="Unassembled WGS sequence"/>
</dbReference>
<dbReference type="Pfam" id="PF06102">
    <property type="entry name" value="RRP36"/>
    <property type="match status" value="1"/>
</dbReference>
<evidence type="ECO:0000256" key="5">
    <source>
        <dbReference type="ARBA" id="ARBA00022552"/>
    </source>
</evidence>
<evidence type="ECO:0000256" key="8">
    <source>
        <dbReference type="ARBA" id="ARBA00023274"/>
    </source>
</evidence>
<comment type="subcellular location">
    <subcellularLocation>
        <location evidence="1 10">Nucleus</location>
        <location evidence="1 10">Nucleolus</location>
    </subcellularLocation>
</comment>
<feature type="region of interest" description="Disordered" evidence="11">
    <location>
        <begin position="319"/>
        <end position="350"/>
    </location>
</feature>
<dbReference type="InterPro" id="IPR009292">
    <property type="entry name" value="RRP36"/>
</dbReference>
<evidence type="ECO:0000256" key="10">
    <source>
        <dbReference type="RuleBase" id="RU368027"/>
    </source>
</evidence>
<dbReference type="PANTHER" id="PTHR21738">
    <property type="entry name" value="RIBOSOMAL RNA PROCESSING PROTEIN 36 HOMOLOG"/>
    <property type="match status" value="1"/>
</dbReference>
<feature type="compositionally biased region" description="Basic and acidic residues" evidence="11">
    <location>
        <begin position="111"/>
        <end position="127"/>
    </location>
</feature>
<organism evidence="12 13">
    <name type="scientific">Aplosporella prunicola CBS 121167</name>
    <dbReference type="NCBI Taxonomy" id="1176127"/>
    <lineage>
        <taxon>Eukaryota</taxon>
        <taxon>Fungi</taxon>
        <taxon>Dikarya</taxon>
        <taxon>Ascomycota</taxon>
        <taxon>Pezizomycotina</taxon>
        <taxon>Dothideomycetes</taxon>
        <taxon>Dothideomycetes incertae sedis</taxon>
        <taxon>Botryosphaeriales</taxon>
        <taxon>Aplosporellaceae</taxon>
        <taxon>Aplosporella</taxon>
    </lineage>
</organism>
<keyword evidence="6" id="KW-0175">Coiled coil</keyword>
<evidence type="ECO:0000256" key="6">
    <source>
        <dbReference type="ARBA" id="ARBA00023054"/>
    </source>
</evidence>
<dbReference type="AlphaFoldDB" id="A0A6A6BPL4"/>
<dbReference type="OrthoDB" id="448446at2759"/>
<dbReference type="GeneID" id="54295364"/>
<comment type="function">
    <text evidence="9 10">Component of the 90S pre-ribosome involved in the maturation of rRNAs. Required for early cleavages of the pre-RNAs in the 40S ribosomal subunit maturation pathway.</text>
</comment>
<evidence type="ECO:0000256" key="9">
    <source>
        <dbReference type="ARBA" id="ARBA00025053"/>
    </source>
</evidence>
<evidence type="ECO:0000256" key="4">
    <source>
        <dbReference type="ARBA" id="ARBA00022517"/>
    </source>
</evidence>
<feature type="compositionally biased region" description="Acidic residues" evidence="11">
    <location>
        <begin position="16"/>
        <end position="28"/>
    </location>
</feature>
<feature type="region of interest" description="Disordered" evidence="11">
    <location>
        <begin position="1"/>
        <end position="221"/>
    </location>
</feature>
<evidence type="ECO:0000313" key="13">
    <source>
        <dbReference type="Proteomes" id="UP000799438"/>
    </source>
</evidence>
<evidence type="ECO:0000256" key="7">
    <source>
        <dbReference type="ARBA" id="ARBA00023242"/>
    </source>
</evidence>
<keyword evidence="7 10" id="KW-0539">Nucleus</keyword>
<dbReference type="EMBL" id="ML995476">
    <property type="protein sequence ID" value="KAF2146016.1"/>
    <property type="molecule type" value="Genomic_DNA"/>
</dbReference>
<dbReference type="PANTHER" id="PTHR21738:SF0">
    <property type="entry name" value="RIBOSOMAL RNA PROCESSING PROTEIN 36 HOMOLOG"/>
    <property type="match status" value="1"/>
</dbReference>
<feature type="compositionally biased region" description="Basic and acidic residues" evidence="11">
    <location>
        <begin position="197"/>
        <end position="211"/>
    </location>
</feature>
<comment type="similarity">
    <text evidence="2 10">Belongs to the RRP36 family.</text>
</comment>
<dbReference type="RefSeq" id="XP_033401728.1">
    <property type="nucleotide sequence ID" value="XM_033537868.1"/>
</dbReference>
<accession>A0A6A6BPL4</accession>
<keyword evidence="8 10" id="KW-0687">Ribonucleoprotein</keyword>
<keyword evidence="13" id="KW-1185">Reference proteome</keyword>
<dbReference type="GO" id="GO:0005730">
    <property type="term" value="C:nucleolus"/>
    <property type="evidence" value="ECO:0007669"/>
    <property type="project" value="UniProtKB-SubCell"/>
</dbReference>
<reference evidence="12" key="1">
    <citation type="journal article" date="2020" name="Stud. Mycol.">
        <title>101 Dothideomycetes genomes: a test case for predicting lifestyles and emergence of pathogens.</title>
        <authorList>
            <person name="Haridas S."/>
            <person name="Albert R."/>
            <person name="Binder M."/>
            <person name="Bloem J."/>
            <person name="Labutti K."/>
            <person name="Salamov A."/>
            <person name="Andreopoulos B."/>
            <person name="Baker S."/>
            <person name="Barry K."/>
            <person name="Bills G."/>
            <person name="Bluhm B."/>
            <person name="Cannon C."/>
            <person name="Castanera R."/>
            <person name="Culley D."/>
            <person name="Daum C."/>
            <person name="Ezra D."/>
            <person name="Gonzalez J."/>
            <person name="Henrissat B."/>
            <person name="Kuo A."/>
            <person name="Liang C."/>
            <person name="Lipzen A."/>
            <person name="Lutzoni F."/>
            <person name="Magnuson J."/>
            <person name="Mondo S."/>
            <person name="Nolan M."/>
            <person name="Ohm R."/>
            <person name="Pangilinan J."/>
            <person name="Park H.-J."/>
            <person name="Ramirez L."/>
            <person name="Alfaro M."/>
            <person name="Sun H."/>
            <person name="Tritt A."/>
            <person name="Yoshinaga Y."/>
            <person name="Zwiers L.-H."/>
            <person name="Turgeon B."/>
            <person name="Goodwin S."/>
            <person name="Spatafora J."/>
            <person name="Crous P."/>
            <person name="Grigoriev I."/>
        </authorList>
    </citation>
    <scope>NUCLEOTIDE SEQUENCE</scope>
    <source>
        <strain evidence="12">CBS 121167</strain>
    </source>
</reference>
<gene>
    <name evidence="12" type="ORF">K452DRAFT_242476</name>
</gene>
<comment type="subunit">
    <text evidence="3 10">Associates with 90S and pre-40S pre-ribosomal particles.</text>
</comment>
<evidence type="ECO:0000313" key="12">
    <source>
        <dbReference type="EMBL" id="KAF2146016.1"/>
    </source>
</evidence>
<feature type="compositionally biased region" description="Basic and acidic residues" evidence="11">
    <location>
        <begin position="266"/>
        <end position="294"/>
    </location>
</feature>
<dbReference type="GO" id="GO:0000462">
    <property type="term" value="P:maturation of SSU-rRNA from tricistronic rRNA transcript (SSU-rRNA, 5.8S rRNA, LSU-rRNA)"/>
    <property type="evidence" value="ECO:0007669"/>
    <property type="project" value="TreeGrafter"/>
</dbReference>
<dbReference type="GO" id="GO:0030686">
    <property type="term" value="C:90S preribosome"/>
    <property type="evidence" value="ECO:0007669"/>
    <property type="project" value="TreeGrafter"/>
</dbReference>
<protein>
    <recommendedName>
        <fullName evidence="10">rRNA biogenesis protein RRP36</fullName>
    </recommendedName>
</protein>
<feature type="region of interest" description="Disordered" evidence="11">
    <location>
        <begin position="261"/>
        <end position="294"/>
    </location>
</feature>
<feature type="compositionally biased region" description="Acidic residues" evidence="11">
    <location>
        <begin position="50"/>
        <end position="69"/>
    </location>
</feature>
<evidence type="ECO:0000256" key="3">
    <source>
        <dbReference type="ARBA" id="ARBA00011167"/>
    </source>
</evidence>
<sequence>MVLSRTLGRSLRAREDDDDSEPYSDELEGSSPSVLATGEGGDIGTPDPESASEDDEMEVFQGEEEEDNGDEVKEQLSKVSFGALAKAQDALSKQNTATKKRKRGSDNTADQEDKLQALRERLRELKKTKQSGDGAARKSSAKKSKAAAKEESAGEETSASEPESDSEDEASAKPKSRSSKHAPAVQSSKKPVGRKRQILETSKRQARDPRFDALSGPVNEQKLKSNYAFLNDYRESEMAELKATIKKSKNEADKEILKKKLLSMESQKKARETKERQEKVQREHKMKEKEAVKEGKTPFYLKKSDAKKLALVDKFDSMKGKQRDKLMERRRKKVASKERKNMPAARRMAG</sequence>
<evidence type="ECO:0000256" key="11">
    <source>
        <dbReference type="SAM" id="MobiDB-lite"/>
    </source>
</evidence>